<dbReference type="InterPro" id="IPR014001">
    <property type="entry name" value="Helicase_ATP-bd"/>
</dbReference>
<dbReference type="PROSITE" id="PS51192">
    <property type="entry name" value="HELICASE_ATP_BIND_1"/>
    <property type="match status" value="1"/>
</dbReference>
<dbReference type="PANTHER" id="PTHR13710">
    <property type="entry name" value="DNA HELICASE RECQ FAMILY MEMBER"/>
    <property type="match status" value="1"/>
</dbReference>
<sequence>MEEVLNKYGFEYQLKPQQTRIINSVVEKQNIIGILPTGFGKSDTFIIPPLLLDQCSIVFTSPESIMMEPWRGMLRNVHYKERLILLVCDEAHCIVEWGDDFRPEYKKNNVLRSLVTCPWLILTATATEAMMNIMLLHLLFEENDITTVATVPDRPNIVLHYKNNGKMKYEEELDWYLNDLSKNGVNAKKVIIYCRSLSQVSDIHEHLV</sequence>
<dbReference type="InterPro" id="IPR011545">
    <property type="entry name" value="DEAD/DEAH_box_helicase_dom"/>
</dbReference>
<dbReference type="Pfam" id="PF00270">
    <property type="entry name" value="DEAD"/>
    <property type="match status" value="1"/>
</dbReference>
<evidence type="ECO:0000313" key="3">
    <source>
        <dbReference type="Proteomes" id="UP000694865"/>
    </source>
</evidence>
<dbReference type="RefSeq" id="XP_006820763.1">
    <property type="nucleotide sequence ID" value="XM_006820700.1"/>
</dbReference>
<reference evidence="4" key="1">
    <citation type="submission" date="2025-08" db="UniProtKB">
        <authorList>
            <consortium name="RefSeq"/>
        </authorList>
    </citation>
    <scope>IDENTIFICATION</scope>
    <source>
        <tissue evidence="4">Testes</tissue>
    </source>
</reference>
<protein>
    <submittedName>
        <fullName evidence="4">Mediator of RNA polymerase II transcription subunit 34-like</fullName>
    </submittedName>
</protein>
<dbReference type="PANTHER" id="PTHR13710:SF157">
    <property type="entry name" value="DNA HELICASE"/>
    <property type="match status" value="1"/>
</dbReference>
<evidence type="ECO:0000313" key="4">
    <source>
        <dbReference type="RefSeq" id="XP_006820763.1"/>
    </source>
</evidence>
<comment type="similarity">
    <text evidence="1">Belongs to the helicase family. RecQ subfamily.</text>
</comment>
<dbReference type="Proteomes" id="UP000694865">
    <property type="component" value="Unplaced"/>
</dbReference>
<keyword evidence="3" id="KW-1185">Reference proteome</keyword>
<dbReference type="InterPro" id="IPR027417">
    <property type="entry name" value="P-loop_NTPase"/>
</dbReference>
<accession>A0ABM0ML72</accession>
<evidence type="ECO:0000256" key="1">
    <source>
        <dbReference type="ARBA" id="ARBA00005446"/>
    </source>
</evidence>
<dbReference type="SUPFAM" id="SSF52540">
    <property type="entry name" value="P-loop containing nucleoside triphosphate hydrolases"/>
    <property type="match status" value="1"/>
</dbReference>
<gene>
    <name evidence="4" type="primary">LOC102805517</name>
</gene>
<organism evidence="3 4">
    <name type="scientific">Saccoglossus kowalevskii</name>
    <name type="common">Acorn worm</name>
    <dbReference type="NCBI Taxonomy" id="10224"/>
    <lineage>
        <taxon>Eukaryota</taxon>
        <taxon>Metazoa</taxon>
        <taxon>Hemichordata</taxon>
        <taxon>Enteropneusta</taxon>
        <taxon>Harrimaniidae</taxon>
        <taxon>Saccoglossus</taxon>
    </lineage>
</organism>
<dbReference type="GeneID" id="102805517"/>
<evidence type="ECO:0000259" key="2">
    <source>
        <dbReference type="PROSITE" id="PS51192"/>
    </source>
</evidence>
<proteinExistence type="inferred from homology"/>
<feature type="domain" description="Helicase ATP-binding" evidence="2">
    <location>
        <begin position="1"/>
        <end position="144"/>
    </location>
</feature>
<dbReference type="SMART" id="SM00487">
    <property type="entry name" value="DEXDc"/>
    <property type="match status" value="1"/>
</dbReference>
<dbReference type="Gene3D" id="3.40.50.300">
    <property type="entry name" value="P-loop containing nucleotide triphosphate hydrolases"/>
    <property type="match status" value="2"/>
</dbReference>
<name>A0ABM0ML72_SACKO</name>